<proteinExistence type="predicted"/>
<dbReference type="PANTHER" id="PTHR22946:SF9">
    <property type="entry name" value="POLYKETIDE TRANSFERASE AF380"/>
    <property type="match status" value="1"/>
</dbReference>
<organism evidence="3 4">
    <name type="scientific">Vagococcus coleopterorum</name>
    <dbReference type="NCBI Taxonomy" id="2714946"/>
    <lineage>
        <taxon>Bacteria</taxon>
        <taxon>Bacillati</taxon>
        <taxon>Bacillota</taxon>
        <taxon>Bacilli</taxon>
        <taxon>Lactobacillales</taxon>
        <taxon>Enterococcaceae</taxon>
        <taxon>Vagococcus</taxon>
    </lineage>
</organism>
<evidence type="ECO:0000259" key="2">
    <source>
        <dbReference type="Pfam" id="PF00326"/>
    </source>
</evidence>
<dbReference type="RefSeq" id="WP_166007896.1">
    <property type="nucleotide sequence ID" value="NZ_CP049886.1"/>
</dbReference>
<feature type="domain" description="Peptidase S9 prolyl oligopeptidase catalytic" evidence="2">
    <location>
        <begin position="91"/>
        <end position="252"/>
    </location>
</feature>
<dbReference type="InterPro" id="IPR029058">
    <property type="entry name" value="AB_hydrolase_fold"/>
</dbReference>
<dbReference type="GO" id="GO:0052689">
    <property type="term" value="F:carboxylic ester hydrolase activity"/>
    <property type="evidence" value="ECO:0007669"/>
    <property type="project" value="UniProtKB-ARBA"/>
</dbReference>
<dbReference type="Proteomes" id="UP000500890">
    <property type="component" value="Chromosome"/>
</dbReference>
<dbReference type="PANTHER" id="PTHR22946">
    <property type="entry name" value="DIENELACTONE HYDROLASE DOMAIN-CONTAINING PROTEIN-RELATED"/>
    <property type="match status" value="1"/>
</dbReference>
<dbReference type="InterPro" id="IPR001375">
    <property type="entry name" value="Peptidase_S9_cat"/>
</dbReference>
<evidence type="ECO:0000313" key="3">
    <source>
        <dbReference type="EMBL" id="QIL46507.1"/>
    </source>
</evidence>
<reference evidence="3 4" key="1">
    <citation type="submission" date="2020-03" db="EMBL/GenBank/DDBJ databases">
        <title>Vagococcus sp. nov., isolated from beetles.</title>
        <authorList>
            <person name="Hyun D.-W."/>
            <person name="Bae J.-W."/>
        </authorList>
    </citation>
    <scope>NUCLEOTIDE SEQUENCE [LARGE SCALE GENOMIC DNA]</scope>
    <source>
        <strain evidence="3 4">HDW17A</strain>
    </source>
</reference>
<dbReference type="Gene3D" id="3.40.50.1820">
    <property type="entry name" value="alpha/beta hydrolase"/>
    <property type="match status" value="1"/>
</dbReference>
<dbReference type="GO" id="GO:0008236">
    <property type="term" value="F:serine-type peptidase activity"/>
    <property type="evidence" value="ECO:0007669"/>
    <property type="project" value="InterPro"/>
</dbReference>
<evidence type="ECO:0000313" key="4">
    <source>
        <dbReference type="Proteomes" id="UP000500890"/>
    </source>
</evidence>
<protein>
    <submittedName>
        <fullName evidence="3">Alpha/beta fold hydrolase</fullName>
    </submittedName>
</protein>
<dbReference type="KEGG" id="vah:G7081_05185"/>
<keyword evidence="1 3" id="KW-0378">Hydrolase</keyword>
<sequence>MVLKIRARHVYQIPILEVVQEAKLNEALPLVIFYHGWKTNKELLLTQARRLADQGFRVILPDGMHHGERKSEEISPIPSVTFFSTIQYNIVEFQLLVDYFNERKLIKDDLIGVGGYSMGGMTTAALLTSRPEIKVAASIMGTPTPTLYAKNIRKHAKGFGMKVPPELSLIHSWLPQVDLSLQPNKIADRPVLFWHGTEDKKIPYKQPFDFYQSIKREEYAEKVKFLTGKGEGHLVTIELMETIADFFKENLK</sequence>
<accession>A0A6G8AND6</accession>
<dbReference type="GO" id="GO:0006508">
    <property type="term" value="P:proteolysis"/>
    <property type="evidence" value="ECO:0007669"/>
    <property type="project" value="InterPro"/>
</dbReference>
<dbReference type="EMBL" id="CP049886">
    <property type="protein sequence ID" value="QIL46507.1"/>
    <property type="molecule type" value="Genomic_DNA"/>
</dbReference>
<dbReference type="AlphaFoldDB" id="A0A6G8AND6"/>
<dbReference type="SUPFAM" id="SSF53474">
    <property type="entry name" value="alpha/beta-Hydrolases"/>
    <property type="match status" value="1"/>
</dbReference>
<name>A0A6G8AND6_9ENTE</name>
<gene>
    <name evidence="3" type="ORF">G7081_05185</name>
</gene>
<keyword evidence="4" id="KW-1185">Reference proteome</keyword>
<dbReference type="InterPro" id="IPR050261">
    <property type="entry name" value="FrsA_esterase"/>
</dbReference>
<dbReference type="Pfam" id="PF00326">
    <property type="entry name" value="Peptidase_S9"/>
    <property type="match status" value="1"/>
</dbReference>
<evidence type="ECO:0000256" key="1">
    <source>
        <dbReference type="ARBA" id="ARBA00022801"/>
    </source>
</evidence>